<organism evidence="1 2">
    <name type="scientific">Streptomyces turgidiscabies</name>
    <dbReference type="NCBI Taxonomy" id="85558"/>
    <lineage>
        <taxon>Bacteria</taxon>
        <taxon>Bacillati</taxon>
        <taxon>Actinomycetota</taxon>
        <taxon>Actinomycetes</taxon>
        <taxon>Kitasatosporales</taxon>
        <taxon>Streptomycetaceae</taxon>
        <taxon>Streptomyces</taxon>
    </lineage>
</organism>
<comment type="caution">
    <text evidence="1">The sequence shown here is derived from an EMBL/GenBank/DDBJ whole genome shotgun (WGS) entry which is preliminary data.</text>
</comment>
<sequence>MRKLAVRHGFRPQGDTAEFVTVTAVHAAYLNQRLTGVRQAPVPTSKVLHEMARRARGQS</sequence>
<protein>
    <submittedName>
        <fullName evidence="1">DNA-binding transcriptional regulator YdaS (Cro superfamily)</fullName>
    </submittedName>
</protein>
<name>A0ABU0RJV7_9ACTN</name>
<dbReference type="EMBL" id="JAUSZS010000003">
    <property type="protein sequence ID" value="MDQ0932284.1"/>
    <property type="molecule type" value="Genomic_DNA"/>
</dbReference>
<evidence type="ECO:0000313" key="2">
    <source>
        <dbReference type="Proteomes" id="UP001223072"/>
    </source>
</evidence>
<proteinExistence type="predicted"/>
<dbReference type="GO" id="GO:0003677">
    <property type="term" value="F:DNA binding"/>
    <property type="evidence" value="ECO:0007669"/>
    <property type="project" value="UniProtKB-KW"/>
</dbReference>
<reference evidence="1 2" key="1">
    <citation type="submission" date="2023-07" db="EMBL/GenBank/DDBJ databases">
        <title>Comparative genomics of wheat-associated soil bacteria to identify genetic determinants of phenazine resistance.</title>
        <authorList>
            <person name="Mouncey N."/>
        </authorList>
    </citation>
    <scope>NUCLEOTIDE SEQUENCE [LARGE SCALE GENOMIC DNA]</scope>
    <source>
        <strain evidence="1 2">W2I16</strain>
    </source>
</reference>
<gene>
    <name evidence="1" type="ORF">QFZ49_002214</name>
</gene>
<dbReference type="Proteomes" id="UP001223072">
    <property type="component" value="Unassembled WGS sequence"/>
</dbReference>
<evidence type="ECO:0000313" key="1">
    <source>
        <dbReference type="EMBL" id="MDQ0932284.1"/>
    </source>
</evidence>
<keyword evidence="2" id="KW-1185">Reference proteome</keyword>
<keyword evidence="1" id="KW-0238">DNA-binding</keyword>
<accession>A0ABU0RJV7</accession>